<dbReference type="Proteomes" id="UP000240989">
    <property type="component" value="Unassembled WGS sequence"/>
</dbReference>
<gene>
    <name evidence="1" type="ORF">C0W27_20920</name>
</gene>
<reference evidence="1 2" key="1">
    <citation type="submission" date="2018-01" db="EMBL/GenBank/DDBJ databases">
        <title>Whole genome sequencing of Histamine producing bacteria.</title>
        <authorList>
            <person name="Butler K."/>
        </authorList>
    </citation>
    <scope>NUCLEOTIDE SEQUENCE [LARGE SCALE GENOMIC DNA]</scope>
    <source>
        <strain evidence="1 2">A6-1</strain>
    </source>
</reference>
<evidence type="ECO:0008006" key="3">
    <source>
        <dbReference type="Google" id="ProtNLM"/>
    </source>
</evidence>
<comment type="caution">
    <text evidence="1">The sequence shown here is derived from an EMBL/GenBank/DDBJ whole genome shotgun (WGS) entry which is preliminary data.</text>
</comment>
<evidence type="ECO:0000313" key="2">
    <source>
        <dbReference type="Proteomes" id="UP000240989"/>
    </source>
</evidence>
<proteinExistence type="predicted"/>
<keyword evidence="2" id="KW-1185">Reference proteome</keyword>
<organism evidence="1 2">
    <name type="scientific">Photobacterium angustum</name>
    <dbReference type="NCBI Taxonomy" id="661"/>
    <lineage>
        <taxon>Bacteria</taxon>
        <taxon>Pseudomonadati</taxon>
        <taxon>Pseudomonadota</taxon>
        <taxon>Gammaproteobacteria</taxon>
        <taxon>Vibrionales</taxon>
        <taxon>Vibrionaceae</taxon>
        <taxon>Photobacterium</taxon>
    </lineage>
</organism>
<name>A0ABX5GZ46_PHOAN</name>
<evidence type="ECO:0000313" key="1">
    <source>
        <dbReference type="EMBL" id="PSX03959.1"/>
    </source>
</evidence>
<dbReference type="RefSeq" id="WP_045152806.1">
    <property type="nucleotide sequence ID" value="NZ_JZSW01000007.1"/>
</dbReference>
<accession>A0ABX5GZ46</accession>
<dbReference type="EMBL" id="PYOU01000027">
    <property type="protein sequence ID" value="PSX03959.1"/>
    <property type="molecule type" value="Genomic_DNA"/>
</dbReference>
<sequence>MKLISKKGDFHGEVADSWRLKPKYRASTQAQKTLRDIYEQDLHLLCGCTGNALMFIRKLSSGYILVNHPIKGRHSANCAFATEISGEINTSINNGQQEYERIISFNLHSSAESVSFSDEKTVRNNVTNSVSSKNKLHNLLMQLVLDSFNHTFFKTKKVNVISSLAAIRKAAREIAFGNSTLDKFVFYGGKGSLMAEQMLLSKSWDGPKKRHVFIFEVVDTIEVLNINSLLFDKEERFYSKIIRPGNQNTKGPYLIVSSVIINDGDVYRHTCVIKPIVSKYLLMPIDSDYERNAALTMIGLIKESHDSYTLTKPIKPRFSEENETLLPDFVINKKNGKSIVNTVLIEVMGYDDDEYVNRKERLVPKMKSAWKATKVIEVRGSNTIIEIKNNWPLA</sequence>
<protein>
    <recommendedName>
        <fullName evidence="3">DUF1173 domain-containing protein</fullName>
    </recommendedName>
</protein>